<evidence type="ECO:0000313" key="16">
    <source>
        <dbReference type="Proteomes" id="UP000039324"/>
    </source>
</evidence>
<dbReference type="AlphaFoldDB" id="A0A0G4IKM0"/>
<evidence type="ECO:0000259" key="13">
    <source>
        <dbReference type="Pfam" id="PF21696"/>
    </source>
</evidence>
<feature type="domain" description="TECR-like N-terminal" evidence="13">
    <location>
        <begin position="24"/>
        <end position="90"/>
    </location>
</feature>
<evidence type="ECO:0000313" key="17">
    <source>
        <dbReference type="Proteomes" id="UP000290189"/>
    </source>
</evidence>
<evidence type="ECO:0000256" key="7">
    <source>
        <dbReference type="ARBA" id="ARBA00022989"/>
    </source>
</evidence>
<feature type="transmembrane region" description="Helical" evidence="11">
    <location>
        <begin position="173"/>
        <end position="188"/>
    </location>
</feature>
<evidence type="ECO:0000259" key="12">
    <source>
        <dbReference type="Pfam" id="PF02544"/>
    </source>
</evidence>
<evidence type="ECO:0000256" key="1">
    <source>
        <dbReference type="ARBA" id="ARBA00004141"/>
    </source>
</evidence>
<evidence type="ECO:0000313" key="15">
    <source>
        <dbReference type="EMBL" id="SPQ99981.1"/>
    </source>
</evidence>
<dbReference type="Proteomes" id="UP000039324">
    <property type="component" value="Unassembled WGS sequence"/>
</dbReference>
<evidence type="ECO:0000256" key="10">
    <source>
        <dbReference type="ARBA" id="ARBA00023136"/>
    </source>
</evidence>
<dbReference type="PANTHER" id="PTHR10556">
    <property type="entry name" value="3-OXO-5-ALPHA-STEROID 4-DEHYDROGENASE"/>
    <property type="match status" value="1"/>
</dbReference>
<evidence type="ECO:0000256" key="2">
    <source>
        <dbReference type="ARBA" id="ARBA00004240"/>
    </source>
</evidence>
<evidence type="ECO:0000313" key="14">
    <source>
        <dbReference type="EMBL" id="CEO95728.1"/>
    </source>
</evidence>
<evidence type="ECO:0000256" key="8">
    <source>
        <dbReference type="ARBA" id="ARBA00023002"/>
    </source>
</evidence>
<sequence>MTKSMVINIDVRDRNDRPVASVVLESSSTLMDLKKALHRSKPKYYPSRQYFTLGLGPDRVVLKGDSATLADLLEPALKSSSSSVTLYFKDLGPQVGWRTVFFVEYAGPIIVHLLVYLCPQLFYSAPIAHRCLPQKIGFGLVLIHYIKRELETAFVHRFSNGTMPLRNIFKNSFHYWGLGGLFIAYFLYHPHYTQGVSDTTVMVCAAVFVASMLCNLYTHIILMRLRPSGSTVRRIPNGFMFELVSCPNYLFETMAWVSFAVMTCTLTAYFFACVSAGQMYLWAVGKHKAYKKEFGNYPKSRKAFIPFLL</sequence>
<keyword evidence="6" id="KW-0256">Endoplasmic reticulum</keyword>
<dbReference type="EMBL" id="OVEO01000013">
    <property type="protein sequence ID" value="SPQ99981.1"/>
    <property type="molecule type" value="Genomic_DNA"/>
</dbReference>
<feature type="domain" description="3-oxo-5-alpha-steroid 4-dehydrogenase C-terminal" evidence="12">
    <location>
        <begin position="162"/>
        <end position="309"/>
    </location>
</feature>
<reference evidence="14 16" key="1">
    <citation type="submission" date="2015-02" db="EMBL/GenBank/DDBJ databases">
        <authorList>
            <person name="Chooi Y.-H."/>
        </authorList>
    </citation>
    <scope>NUCLEOTIDE SEQUENCE [LARGE SCALE GENOMIC DNA]</scope>
    <source>
        <strain evidence="14">E3</strain>
    </source>
</reference>
<dbReference type="STRING" id="37360.A0A0G4IKM0"/>
<dbReference type="InterPro" id="IPR039357">
    <property type="entry name" value="SRD5A/TECR"/>
</dbReference>
<dbReference type="Pfam" id="PF02544">
    <property type="entry name" value="Steroid_dh"/>
    <property type="match status" value="1"/>
</dbReference>
<gene>
    <name evidence="14" type="ORF">PBRA_004441</name>
    <name evidence="15" type="ORF">PLBR_LOCUS7196</name>
</gene>
<dbReference type="EMBL" id="CDSF01000035">
    <property type="protein sequence ID" value="CEO95728.1"/>
    <property type="molecule type" value="Genomic_DNA"/>
</dbReference>
<keyword evidence="5 11" id="KW-0812">Transmembrane</keyword>
<evidence type="ECO:0000256" key="4">
    <source>
        <dbReference type="ARBA" id="ARBA00022516"/>
    </source>
</evidence>
<accession>A0A0G4IKM0</accession>
<dbReference type="Gene3D" id="3.10.20.90">
    <property type="entry name" value="Phosphatidylinositol 3-kinase Catalytic Subunit, Chain A, domain 1"/>
    <property type="match status" value="1"/>
</dbReference>
<keyword evidence="7 11" id="KW-1133">Transmembrane helix</keyword>
<keyword evidence="9" id="KW-0443">Lipid metabolism</keyword>
<dbReference type="Pfam" id="PF21696">
    <property type="entry name" value="TECR_N"/>
    <property type="match status" value="1"/>
</dbReference>
<comment type="similarity">
    <text evidence="3">Belongs to the steroid 5-alpha reductase family.</text>
</comment>
<feature type="transmembrane region" description="Helical" evidence="11">
    <location>
        <begin position="257"/>
        <end position="282"/>
    </location>
</feature>
<keyword evidence="16" id="KW-1185">Reference proteome</keyword>
<reference evidence="15 17" key="2">
    <citation type="submission" date="2018-03" db="EMBL/GenBank/DDBJ databases">
        <authorList>
            <person name="Fogelqvist J."/>
        </authorList>
    </citation>
    <scope>NUCLEOTIDE SEQUENCE [LARGE SCALE GENOMIC DNA]</scope>
</reference>
<evidence type="ECO:0000256" key="6">
    <source>
        <dbReference type="ARBA" id="ARBA00022824"/>
    </source>
</evidence>
<evidence type="ECO:0000256" key="11">
    <source>
        <dbReference type="SAM" id="Phobius"/>
    </source>
</evidence>
<feature type="transmembrane region" description="Helical" evidence="11">
    <location>
        <begin position="200"/>
        <end position="222"/>
    </location>
</feature>
<protein>
    <submittedName>
        <fullName evidence="14">Uncharacterized protein</fullName>
    </submittedName>
</protein>
<dbReference type="InterPro" id="IPR049127">
    <property type="entry name" value="TECR-like_N"/>
</dbReference>
<dbReference type="GO" id="GO:0042761">
    <property type="term" value="P:very long-chain fatty acid biosynthetic process"/>
    <property type="evidence" value="ECO:0007669"/>
    <property type="project" value="TreeGrafter"/>
</dbReference>
<evidence type="ECO:0000256" key="9">
    <source>
        <dbReference type="ARBA" id="ARBA00023098"/>
    </source>
</evidence>
<keyword evidence="10 11" id="KW-0472">Membrane</keyword>
<dbReference type="PANTHER" id="PTHR10556:SF28">
    <property type="entry name" value="VERY-LONG-CHAIN ENOYL-COA REDUCTASE"/>
    <property type="match status" value="1"/>
</dbReference>
<keyword evidence="15" id="KW-0496">Mitochondrion</keyword>
<dbReference type="CDD" id="cd01801">
    <property type="entry name" value="Ubl_TECR_like"/>
    <property type="match status" value="1"/>
</dbReference>
<evidence type="ECO:0000256" key="3">
    <source>
        <dbReference type="ARBA" id="ARBA00007742"/>
    </source>
</evidence>
<geneLocation type="mitochondrion" evidence="15"/>
<evidence type="ECO:0000256" key="5">
    <source>
        <dbReference type="ARBA" id="ARBA00022692"/>
    </source>
</evidence>
<proteinExistence type="inferred from homology"/>
<dbReference type="OMA" id="ATMPIFN"/>
<name>A0A0G4IKM0_PLABS</name>
<comment type="subcellular location">
    <subcellularLocation>
        <location evidence="2">Endoplasmic reticulum</location>
    </subcellularLocation>
    <subcellularLocation>
        <location evidence="1">Membrane</location>
        <topology evidence="1">Multi-pass membrane protein</topology>
    </subcellularLocation>
</comment>
<dbReference type="GO" id="GO:0005783">
    <property type="term" value="C:endoplasmic reticulum"/>
    <property type="evidence" value="ECO:0007669"/>
    <property type="project" value="UniProtKB-SubCell"/>
</dbReference>
<dbReference type="InterPro" id="IPR001104">
    <property type="entry name" value="3-oxo-5_a-steroid_4-DH_C"/>
</dbReference>
<dbReference type="GO" id="GO:0016627">
    <property type="term" value="F:oxidoreductase activity, acting on the CH-CH group of donors"/>
    <property type="evidence" value="ECO:0007669"/>
    <property type="project" value="InterPro"/>
</dbReference>
<dbReference type="PROSITE" id="PS50244">
    <property type="entry name" value="S5A_REDUCTASE"/>
    <property type="match status" value="1"/>
</dbReference>
<keyword evidence="8" id="KW-0560">Oxidoreductase</keyword>
<dbReference type="OrthoDB" id="540503at2759"/>
<dbReference type="GO" id="GO:0016020">
    <property type="term" value="C:membrane"/>
    <property type="evidence" value="ECO:0007669"/>
    <property type="project" value="UniProtKB-SubCell"/>
</dbReference>
<keyword evidence="4" id="KW-0444">Lipid biosynthesis</keyword>
<organism evidence="14 16">
    <name type="scientific">Plasmodiophora brassicae</name>
    <name type="common">Clubroot disease agent</name>
    <dbReference type="NCBI Taxonomy" id="37360"/>
    <lineage>
        <taxon>Eukaryota</taxon>
        <taxon>Sar</taxon>
        <taxon>Rhizaria</taxon>
        <taxon>Endomyxa</taxon>
        <taxon>Phytomyxea</taxon>
        <taxon>Plasmodiophorida</taxon>
        <taxon>Plasmodiophoridae</taxon>
        <taxon>Plasmodiophora</taxon>
    </lineage>
</organism>
<dbReference type="Proteomes" id="UP000290189">
    <property type="component" value="Unassembled WGS sequence"/>
</dbReference>